<organism evidence="1 2">
    <name type="scientific">Ophiocordyceps polyrhachis-furcata BCC 54312</name>
    <dbReference type="NCBI Taxonomy" id="1330021"/>
    <lineage>
        <taxon>Eukaryota</taxon>
        <taxon>Fungi</taxon>
        <taxon>Dikarya</taxon>
        <taxon>Ascomycota</taxon>
        <taxon>Pezizomycotina</taxon>
        <taxon>Sordariomycetes</taxon>
        <taxon>Hypocreomycetidae</taxon>
        <taxon>Hypocreales</taxon>
        <taxon>Ophiocordycipitaceae</taxon>
        <taxon>Ophiocordyceps</taxon>
    </lineage>
</organism>
<gene>
    <name evidence="1" type="ORF">L249_1236</name>
</gene>
<comment type="caution">
    <text evidence="1">The sequence shown here is derived from an EMBL/GenBank/DDBJ whole genome shotgun (WGS) entry which is preliminary data.</text>
</comment>
<evidence type="ECO:0000313" key="1">
    <source>
        <dbReference type="EMBL" id="RCI12630.1"/>
    </source>
</evidence>
<dbReference type="AlphaFoldDB" id="A0A367LDY9"/>
<dbReference type="Proteomes" id="UP000253664">
    <property type="component" value="Unassembled WGS sequence"/>
</dbReference>
<evidence type="ECO:0000313" key="2">
    <source>
        <dbReference type="Proteomes" id="UP000253664"/>
    </source>
</evidence>
<reference evidence="1 2" key="1">
    <citation type="journal article" date="2015" name="BMC Genomics">
        <title>Insights from the genome of Ophiocordyceps polyrhachis-furcata to pathogenicity and host specificity in insect fungi.</title>
        <authorList>
            <person name="Wichadakul D."/>
            <person name="Kobmoo N."/>
            <person name="Ingsriswang S."/>
            <person name="Tangphatsornruang S."/>
            <person name="Chantasingh D."/>
            <person name="Luangsa-ard J.J."/>
            <person name="Eurwilaichitr L."/>
        </authorList>
    </citation>
    <scope>NUCLEOTIDE SEQUENCE [LARGE SCALE GENOMIC DNA]</scope>
    <source>
        <strain evidence="1 2">BCC 54312</strain>
    </source>
</reference>
<dbReference type="EMBL" id="LKCN02000007">
    <property type="protein sequence ID" value="RCI12630.1"/>
    <property type="molecule type" value="Genomic_DNA"/>
</dbReference>
<keyword evidence="2" id="KW-1185">Reference proteome</keyword>
<name>A0A367LDY9_9HYPO</name>
<accession>A0A367LDY9</accession>
<sequence length="74" mass="7937">MDGLMDGDWRGDYIGGASAAKAGLERVKGSKGRRRTQGAGRIQALRPAIWGYMPSQSHVATQGPQAPQQFALPR</sequence>
<proteinExistence type="predicted"/>
<protein>
    <submittedName>
        <fullName evidence="1">Uncharacterized protein</fullName>
    </submittedName>
</protein>